<dbReference type="GO" id="GO:0005198">
    <property type="term" value="F:structural molecule activity"/>
    <property type="evidence" value="ECO:0007669"/>
    <property type="project" value="InterPro"/>
</dbReference>
<dbReference type="Proteomes" id="UP000051530">
    <property type="component" value="Unassembled WGS sequence"/>
</dbReference>
<evidence type="ECO:0000256" key="9">
    <source>
        <dbReference type="ARBA" id="ARBA00023136"/>
    </source>
</evidence>
<keyword evidence="4" id="KW-0963">Cytoplasm</keyword>
<dbReference type="InterPro" id="IPR011989">
    <property type="entry name" value="ARM-like"/>
</dbReference>
<dbReference type="GO" id="GO:0006886">
    <property type="term" value="P:intracellular protein transport"/>
    <property type="evidence" value="ECO:0007669"/>
    <property type="project" value="InterPro"/>
</dbReference>
<evidence type="ECO:0000256" key="6">
    <source>
        <dbReference type="ARBA" id="ARBA00022892"/>
    </source>
</evidence>
<keyword evidence="14" id="KW-1185">Reference proteome</keyword>
<accession>A0A0R0LUP6</accession>
<evidence type="ECO:0000256" key="1">
    <source>
        <dbReference type="ARBA" id="ARBA00004255"/>
    </source>
</evidence>
<evidence type="ECO:0000256" key="2">
    <source>
        <dbReference type="ARBA" id="ARBA00004347"/>
    </source>
</evidence>
<feature type="domain" description="Coatomer beta subunit appendage platform" evidence="12">
    <location>
        <begin position="663"/>
        <end position="784"/>
    </location>
</feature>
<keyword evidence="5" id="KW-0677">Repeat</keyword>
<evidence type="ECO:0000256" key="3">
    <source>
        <dbReference type="ARBA" id="ARBA00022448"/>
    </source>
</evidence>
<dbReference type="Gene3D" id="1.25.10.10">
    <property type="entry name" value="Leucine-rich Repeat Variant"/>
    <property type="match status" value="1"/>
</dbReference>
<evidence type="ECO:0000256" key="8">
    <source>
        <dbReference type="ARBA" id="ARBA00023034"/>
    </source>
</evidence>
<evidence type="ECO:0000256" key="10">
    <source>
        <dbReference type="ARBA" id="ARBA00023329"/>
    </source>
</evidence>
<evidence type="ECO:0000259" key="12">
    <source>
        <dbReference type="Pfam" id="PF14806"/>
    </source>
</evidence>
<evidence type="ECO:0000313" key="14">
    <source>
        <dbReference type="Proteomes" id="UP000051530"/>
    </source>
</evidence>
<proteinExistence type="predicted"/>
<dbReference type="SUPFAM" id="SSF48371">
    <property type="entry name" value="ARM repeat"/>
    <property type="match status" value="1"/>
</dbReference>
<protein>
    <submittedName>
        <fullName evidence="13">Vesicle coat complex COPI, beta subunit</fullName>
    </submittedName>
</protein>
<evidence type="ECO:0000256" key="7">
    <source>
        <dbReference type="ARBA" id="ARBA00022927"/>
    </source>
</evidence>
<keyword evidence="10" id="KW-0968">Cytoplasmic vesicle</keyword>
<dbReference type="GO" id="GO:0000139">
    <property type="term" value="C:Golgi membrane"/>
    <property type="evidence" value="ECO:0007669"/>
    <property type="project" value="UniProtKB-SubCell"/>
</dbReference>
<keyword evidence="6" id="KW-0931">ER-Golgi transport</keyword>
<evidence type="ECO:0000313" key="13">
    <source>
        <dbReference type="EMBL" id="KRH93148.1"/>
    </source>
</evidence>
<dbReference type="PANTHER" id="PTHR10635">
    <property type="entry name" value="COATOMER SUBUNIT BETA"/>
    <property type="match status" value="1"/>
</dbReference>
<dbReference type="Pfam" id="PF14806">
    <property type="entry name" value="Coatomer_b_Cpla"/>
    <property type="match status" value="1"/>
</dbReference>
<dbReference type="VEuPathDB" id="MicrosporidiaDB:M153_1420000310"/>
<dbReference type="GO" id="GO:0006891">
    <property type="term" value="P:intra-Golgi vesicle-mediated transport"/>
    <property type="evidence" value="ECO:0007669"/>
    <property type="project" value="TreeGrafter"/>
</dbReference>
<comment type="subcellular location">
    <subcellularLocation>
        <location evidence="2">Cytoplasmic vesicle</location>
        <location evidence="2">COPI-coated vesicle membrane</location>
        <topology evidence="2">Peripheral membrane protein</topology>
        <orientation evidence="2">Cytoplasmic side</orientation>
    </subcellularLocation>
    <subcellularLocation>
        <location evidence="1">Golgi apparatus membrane</location>
        <topology evidence="1">Peripheral membrane protein</topology>
        <orientation evidence="1">Cytoplasmic side</orientation>
    </subcellularLocation>
</comment>
<dbReference type="AlphaFoldDB" id="A0A0R0LUP6"/>
<feature type="domain" description="Coatomer beta subunit C-terminal" evidence="11">
    <location>
        <begin position="556"/>
        <end position="654"/>
    </location>
</feature>
<evidence type="ECO:0000259" key="11">
    <source>
        <dbReference type="Pfam" id="PF07718"/>
    </source>
</evidence>
<keyword evidence="7" id="KW-0653">Protein transport</keyword>
<dbReference type="GO" id="GO:0030126">
    <property type="term" value="C:COPI vesicle coat"/>
    <property type="evidence" value="ECO:0007669"/>
    <property type="project" value="InterPro"/>
</dbReference>
<dbReference type="InterPro" id="IPR011710">
    <property type="entry name" value="Coatomer_bsu_C"/>
</dbReference>
<reference evidence="13 14" key="1">
    <citation type="submission" date="2015-07" db="EMBL/GenBank/DDBJ databases">
        <title>The genome of Pseudoloma neurophilia, a relevant intracellular parasite of the zebrafish.</title>
        <authorList>
            <person name="Ndikumana S."/>
            <person name="Pelin A."/>
            <person name="Sanders J."/>
            <person name="Corradi N."/>
        </authorList>
    </citation>
    <scope>NUCLEOTIDE SEQUENCE [LARGE SCALE GENOMIC DNA]</scope>
    <source>
        <strain evidence="13 14">MK1</strain>
    </source>
</reference>
<keyword evidence="3" id="KW-0813">Transport</keyword>
<dbReference type="InterPro" id="IPR029446">
    <property type="entry name" value="COPB1_appendage_platform_dom"/>
</dbReference>
<gene>
    <name evidence="13" type="ORF">M153_1420000310</name>
</gene>
<dbReference type="InterPro" id="IPR016024">
    <property type="entry name" value="ARM-type_fold"/>
</dbReference>
<evidence type="ECO:0000256" key="5">
    <source>
        <dbReference type="ARBA" id="ARBA00022737"/>
    </source>
</evidence>
<dbReference type="PANTHER" id="PTHR10635:SF0">
    <property type="entry name" value="COATOMER SUBUNIT BETA"/>
    <property type="match status" value="1"/>
</dbReference>
<keyword evidence="9" id="KW-0472">Membrane</keyword>
<dbReference type="GO" id="GO:0006888">
    <property type="term" value="P:endoplasmic reticulum to Golgi vesicle-mediated transport"/>
    <property type="evidence" value="ECO:0007669"/>
    <property type="project" value="TreeGrafter"/>
</dbReference>
<dbReference type="EMBL" id="LGUB01000469">
    <property type="protein sequence ID" value="KRH93148.1"/>
    <property type="molecule type" value="Genomic_DNA"/>
</dbReference>
<dbReference type="OrthoDB" id="10261439at2759"/>
<keyword evidence="8" id="KW-0333">Golgi apparatus</keyword>
<dbReference type="InterPro" id="IPR016460">
    <property type="entry name" value="COPB1"/>
</dbReference>
<comment type="caution">
    <text evidence="13">The sequence shown here is derived from an EMBL/GenBank/DDBJ whole genome shotgun (WGS) entry which is preliminary data.</text>
</comment>
<name>A0A0R0LUP6_9MICR</name>
<evidence type="ECO:0000256" key="4">
    <source>
        <dbReference type="ARBA" id="ARBA00022490"/>
    </source>
</evidence>
<organism evidence="13 14">
    <name type="scientific">Pseudoloma neurophilia</name>
    <dbReference type="NCBI Taxonomy" id="146866"/>
    <lineage>
        <taxon>Eukaryota</taxon>
        <taxon>Fungi</taxon>
        <taxon>Fungi incertae sedis</taxon>
        <taxon>Microsporidia</taxon>
        <taxon>Pseudoloma</taxon>
    </lineage>
</organism>
<sequence length="797" mass="91391">MLRTTIQPPCQVSAIIPKIQSGKPNKMLMALRATIILNSQGVCTNHINPTIIKEVIEYFAVNTKVKKGESDILNSLRKAFYLFLEMIPKIDANGKLLAEFFLLTNQIRKDLEHPNEFFRAIVMNSISKIILLDNKKAVLDCLEPLAQPIEKNMKHMYFLTRRNALITYLNGFNLDGQQIIEIMKNENNSQLLRLCLICLLKVEKTEVKYSDGFIQIDSLSYQIKNIPEDLLFDILNKTKSTDLLKDCIKVGKLRQFAFLTFLQNFDLFPSNMVPSLIEIVHDSTYKEIGLKIIIKNLHKIRRDLNVSQFISLLDSDCKEAVFEIIDSIKKPIDREIIKKKLRDEISRDYFDEDYLVFILEKYGELTDKKSSSNTIKGSLEPQITHIQSKLRSLITGDNPRAAFAALSLCDNLIKILPNIKFGKVYRKAVNILMADPDNHSKFIELCQKEDFIVNQVLNYSIIAMALFKIAFLSKEKEQILNILGKMLDIGKAHINFDYTTFEIISQVFNDISKQSFSEQPKSPVQNLKTDVLKQKTNLSEKSFFLPFLKRKETKIDIEQVESKRIVKQLSGYTDPLYIEAFVNITRLKITVELLFINTTSHMITNIIPAFTVSSNITGDRPLSFNLDKQSITKKEYSFKVNEVINGFLTGHIQFAMGKNMHMSIALGEIQFKVNEYLLEKEMSQDDFKGSWLTLEWENSYTSRFRSSLDIIGVFNRIKNELKCSIINEMNTLNSESDTFIVANLCCSTLLAEDILLNLKISKENTAITVDCRMRSASEKIVKSLSVVFGECLRGIKE</sequence>
<dbReference type="Pfam" id="PF07718">
    <property type="entry name" value="Coatamer_beta_C"/>
    <property type="match status" value="1"/>
</dbReference>